<evidence type="ECO:0000256" key="3">
    <source>
        <dbReference type="ARBA" id="ARBA00022692"/>
    </source>
</evidence>
<keyword evidence="8" id="KW-1185">Reference proteome</keyword>
<feature type="transmembrane region" description="Helical" evidence="6">
    <location>
        <begin position="188"/>
        <end position="211"/>
    </location>
</feature>
<dbReference type="GeneID" id="113435736"/>
<reference evidence="7" key="1">
    <citation type="submission" date="2025-08" db="UniProtKB">
        <authorList>
            <consortium name="Ensembl"/>
        </authorList>
    </citation>
    <scope>IDENTIFICATION</scope>
</reference>
<protein>
    <submittedName>
        <fullName evidence="7">Clarin 2</fullName>
    </submittedName>
</protein>
<evidence type="ECO:0000256" key="5">
    <source>
        <dbReference type="ARBA" id="ARBA00023136"/>
    </source>
</evidence>
<evidence type="ECO:0000256" key="2">
    <source>
        <dbReference type="ARBA" id="ARBA00005787"/>
    </source>
</evidence>
<dbReference type="GO" id="GO:0016020">
    <property type="term" value="C:membrane"/>
    <property type="evidence" value="ECO:0007669"/>
    <property type="project" value="UniProtKB-SubCell"/>
</dbReference>
<evidence type="ECO:0000313" key="8">
    <source>
        <dbReference type="Proteomes" id="UP000472273"/>
    </source>
</evidence>
<dbReference type="AlphaFoldDB" id="A0A670XWS0"/>
<organism evidence="7 8">
    <name type="scientific">Pseudonaja textilis</name>
    <name type="common">Eastern brown snake</name>
    <dbReference type="NCBI Taxonomy" id="8673"/>
    <lineage>
        <taxon>Eukaryota</taxon>
        <taxon>Metazoa</taxon>
        <taxon>Chordata</taxon>
        <taxon>Craniata</taxon>
        <taxon>Vertebrata</taxon>
        <taxon>Euteleostomi</taxon>
        <taxon>Lepidosauria</taxon>
        <taxon>Squamata</taxon>
        <taxon>Bifurcata</taxon>
        <taxon>Unidentata</taxon>
        <taxon>Episquamata</taxon>
        <taxon>Toxicofera</taxon>
        <taxon>Serpentes</taxon>
        <taxon>Colubroidea</taxon>
        <taxon>Elapidae</taxon>
        <taxon>Hydrophiinae</taxon>
        <taxon>Pseudonaja</taxon>
    </lineage>
</organism>
<evidence type="ECO:0000256" key="6">
    <source>
        <dbReference type="SAM" id="Phobius"/>
    </source>
</evidence>
<feature type="transmembrane region" description="Helical" evidence="6">
    <location>
        <begin position="136"/>
        <end position="157"/>
    </location>
</feature>
<dbReference type="InterPro" id="IPR026748">
    <property type="entry name" value="Clarin"/>
</dbReference>
<proteinExistence type="inferred from homology"/>
<dbReference type="Ensembl" id="ENSPTXT00000004150.1">
    <property type="protein sequence ID" value="ENSPTXP00000004031.1"/>
    <property type="gene ID" value="ENSPTXG00000002986.1"/>
</dbReference>
<dbReference type="PANTHER" id="PTHR31548:SF5">
    <property type="entry name" value="CLARIN-2"/>
    <property type="match status" value="1"/>
</dbReference>
<comment type="similarity">
    <text evidence="2">Belongs to the clarin family.</text>
</comment>
<evidence type="ECO:0000313" key="7">
    <source>
        <dbReference type="Ensembl" id="ENSPTXP00000004031.1"/>
    </source>
</evidence>
<feature type="transmembrane region" description="Helical" evidence="6">
    <location>
        <begin position="96"/>
        <end position="124"/>
    </location>
</feature>
<dbReference type="OrthoDB" id="10012538at2759"/>
<keyword evidence="4 6" id="KW-1133">Transmembrane helix</keyword>
<dbReference type="KEGG" id="ptex:113435736"/>
<evidence type="ECO:0000256" key="1">
    <source>
        <dbReference type="ARBA" id="ARBA00004141"/>
    </source>
</evidence>
<dbReference type="GO" id="GO:0032421">
    <property type="term" value="C:stereocilium bundle"/>
    <property type="evidence" value="ECO:0007669"/>
    <property type="project" value="Ensembl"/>
</dbReference>
<comment type="subcellular location">
    <subcellularLocation>
        <location evidence="1">Membrane</location>
        <topology evidence="1">Multi-pass membrane protein</topology>
    </subcellularLocation>
</comment>
<dbReference type="Pfam" id="PF25807">
    <property type="entry name" value="Clarin-2"/>
    <property type="match status" value="1"/>
</dbReference>
<name>A0A670XWS0_PSETE</name>
<keyword evidence="5 6" id="KW-0472">Membrane</keyword>
<dbReference type="CTD" id="645104"/>
<gene>
    <name evidence="7" type="primary">CLRN2</name>
</gene>
<sequence>MSSCFQKALFALGAVLSFASFILILVAMGSQEWMTGKILCKTGAELVNATDPELIKFMGKICYGLFGGHKMRQCGLGGRPSRFKMFPYLVKKVNTMLHVTVILSLSVAFSFALVSCGFCFLNLLKVPFRAIEGPAGVALWNLVAGGCTTLAVTAFVADVKLHRLTERIANFQENGFQFLILEEEYMPSFWLCVASATINGLNVVIVALSTIRFPTLRTKIEEANVTAEDIMY</sequence>
<keyword evidence="3 6" id="KW-0812">Transmembrane</keyword>
<dbReference type="Proteomes" id="UP000472273">
    <property type="component" value="Unplaced"/>
</dbReference>
<dbReference type="GeneTree" id="ENSGT00850000132319"/>
<dbReference type="RefSeq" id="XP_026555523.1">
    <property type="nucleotide sequence ID" value="XM_026699738.1"/>
</dbReference>
<dbReference type="OMA" id="PKWMTGK"/>
<accession>A0A670XWS0</accession>
<dbReference type="GO" id="GO:0060088">
    <property type="term" value="P:auditory receptor cell stereocilium organization"/>
    <property type="evidence" value="ECO:0007669"/>
    <property type="project" value="Ensembl"/>
</dbReference>
<feature type="transmembrane region" description="Helical" evidence="6">
    <location>
        <begin position="9"/>
        <end position="29"/>
    </location>
</feature>
<dbReference type="GO" id="GO:0007605">
    <property type="term" value="P:sensory perception of sound"/>
    <property type="evidence" value="ECO:0007669"/>
    <property type="project" value="Ensembl"/>
</dbReference>
<dbReference type="PANTHER" id="PTHR31548">
    <property type="entry name" value="CLARIN"/>
    <property type="match status" value="1"/>
</dbReference>
<evidence type="ECO:0000256" key="4">
    <source>
        <dbReference type="ARBA" id="ARBA00022989"/>
    </source>
</evidence>
<reference evidence="7" key="2">
    <citation type="submission" date="2025-09" db="UniProtKB">
        <authorList>
            <consortium name="Ensembl"/>
        </authorList>
    </citation>
    <scope>IDENTIFICATION</scope>
</reference>
<dbReference type="GO" id="GO:0120045">
    <property type="term" value="P:stereocilium maintenance"/>
    <property type="evidence" value="ECO:0007669"/>
    <property type="project" value="Ensembl"/>
</dbReference>